<dbReference type="RefSeq" id="WP_272110732.1">
    <property type="nucleotide sequence ID" value="NZ_JAQMTI010000224.1"/>
</dbReference>
<dbReference type="InterPro" id="IPR001296">
    <property type="entry name" value="Glyco_trans_1"/>
</dbReference>
<organism evidence="2 3">
    <name type="scientific">Sphaerospermopsis kisseleviana CS-549</name>
    <dbReference type="NCBI Taxonomy" id="3021783"/>
    <lineage>
        <taxon>Bacteria</taxon>
        <taxon>Bacillati</taxon>
        <taxon>Cyanobacteriota</taxon>
        <taxon>Cyanophyceae</taxon>
        <taxon>Nostocales</taxon>
        <taxon>Aphanizomenonaceae</taxon>
        <taxon>Sphaerospermopsis</taxon>
        <taxon>Sphaerospermopsis kisseleviana</taxon>
    </lineage>
</organism>
<dbReference type="PANTHER" id="PTHR12526">
    <property type="entry name" value="GLYCOSYLTRANSFERASE"/>
    <property type="match status" value="1"/>
</dbReference>
<evidence type="ECO:0000313" key="3">
    <source>
        <dbReference type="Proteomes" id="UP001211711"/>
    </source>
</evidence>
<evidence type="ECO:0000313" key="2">
    <source>
        <dbReference type="EMBL" id="MDB9443165.1"/>
    </source>
</evidence>
<dbReference type="EMBL" id="JAQMTI010000224">
    <property type="protein sequence ID" value="MDB9443165.1"/>
    <property type="molecule type" value="Genomic_DNA"/>
</dbReference>
<feature type="domain" description="Glycosyl transferase family 1" evidence="1">
    <location>
        <begin position="202"/>
        <end position="355"/>
    </location>
</feature>
<dbReference type="SUPFAM" id="SSF53756">
    <property type="entry name" value="UDP-Glycosyltransferase/glycogen phosphorylase"/>
    <property type="match status" value="1"/>
</dbReference>
<name>A0ABT4ZUR9_9CYAN</name>
<sequence length="388" mass="44229">MVKSIKNPKFNIMKIVFIAPRFHTNQYEIVKVLQANGHDVELHVNYIGPTEEHSILTPKVYPACGASKWLEATFGSGGGDQPRLFPNPITYFRELIHSHPDIVIIRNPNRYFSILAAVCARFLGIKTIFYTQTEINKHRSLAKRIKIHLLLSIFNAAWYSPLLGADKTNSQSLKCIHYVPFAVPQGKITHVAEEKGRIIHLLMIGKYGATRKNHLLFIEALAHLKDQYKFHATIVGECVHQDQIERFNLIQQKVYELGMQEIISLKKNIPFLQMQQLYNYSDIFVLPSRDEPAAISILEAIANGVPAICSDTCGTQCYIKNGKNGYVFKSDNLLDLVDKIQQLLANPQQLITMKKYCLSTYAEEISGLAYYQHLNNLLQDKWNLSLDK</sequence>
<evidence type="ECO:0000259" key="1">
    <source>
        <dbReference type="Pfam" id="PF00534"/>
    </source>
</evidence>
<keyword evidence="3" id="KW-1185">Reference proteome</keyword>
<dbReference type="PANTHER" id="PTHR12526:SF637">
    <property type="entry name" value="GLYCOSYLTRANSFERASE EPSF-RELATED"/>
    <property type="match status" value="1"/>
</dbReference>
<dbReference type="Gene3D" id="3.40.50.2000">
    <property type="entry name" value="Glycogen Phosphorylase B"/>
    <property type="match status" value="2"/>
</dbReference>
<accession>A0ABT4ZUR9</accession>
<dbReference type="Proteomes" id="UP001211711">
    <property type="component" value="Unassembled WGS sequence"/>
</dbReference>
<dbReference type="Pfam" id="PF00534">
    <property type="entry name" value="Glycos_transf_1"/>
    <property type="match status" value="1"/>
</dbReference>
<gene>
    <name evidence="2" type="ORF">PN497_17610</name>
</gene>
<comment type="caution">
    <text evidence="2">The sequence shown here is derived from an EMBL/GenBank/DDBJ whole genome shotgun (WGS) entry which is preliminary data.</text>
</comment>
<reference evidence="2 3" key="1">
    <citation type="submission" date="2023-01" db="EMBL/GenBank/DDBJ databases">
        <title>Genomes from the Australian National Cyanobacteria Reference Collection.</title>
        <authorList>
            <person name="Willis A."/>
            <person name="Lee E.M.F."/>
        </authorList>
    </citation>
    <scope>NUCLEOTIDE SEQUENCE [LARGE SCALE GENOMIC DNA]</scope>
    <source>
        <strain evidence="2 3">CS-549</strain>
    </source>
</reference>
<dbReference type="CDD" id="cd03801">
    <property type="entry name" value="GT4_PimA-like"/>
    <property type="match status" value="1"/>
</dbReference>
<protein>
    <submittedName>
        <fullName evidence="2">Glycosyltransferase family 4 protein</fullName>
    </submittedName>
</protein>
<proteinExistence type="predicted"/>